<keyword evidence="4" id="KW-1185">Reference proteome</keyword>
<dbReference type="Gene3D" id="3.10.450.40">
    <property type="match status" value="1"/>
</dbReference>
<proteinExistence type="predicted"/>
<accession>A0A0V7ZSB1</accession>
<dbReference type="Pfam" id="PF03413">
    <property type="entry name" value="PepSY"/>
    <property type="match status" value="1"/>
</dbReference>
<dbReference type="AlphaFoldDB" id="A0A0V7ZSB1"/>
<dbReference type="RefSeq" id="WP_058183681.1">
    <property type="nucleotide sequence ID" value="NZ_LMTZ01000088.1"/>
</dbReference>
<gene>
    <name evidence="3" type="ORF">BC008_29850</name>
</gene>
<feature type="region of interest" description="Disordered" evidence="1">
    <location>
        <begin position="102"/>
        <end position="132"/>
    </location>
</feature>
<organism evidence="3 4">
    <name type="scientific">Mastigocoleus testarum BC008</name>
    <dbReference type="NCBI Taxonomy" id="371196"/>
    <lineage>
        <taxon>Bacteria</taxon>
        <taxon>Bacillati</taxon>
        <taxon>Cyanobacteriota</taxon>
        <taxon>Cyanophyceae</taxon>
        <taxon>Nostocales</taxon>
        <taxon>Hapalosiphonaceae</taxon>
        <taxon>Mastigocoleus</taxon>
    </lineage>
</organism>
<evidence type="ECO:0000259" key="2">
    <source>
        <dbReference type="Pfam" id="PF03413"/>
    </source>
</evidence>
<feature type="compositionally biased region" description="Polar residues" evidence="1">
    <location>
        <begin position="115"/>
        <end position="132"/>
    </location>
</feature>
<sequence>MENSIKALLTTLLVTTLGVAGVSPVVRAESPNEEQQERQIAAKLRPYAKITAEQAKKAAQSTLKGEVEEVELDANENRSLYYEVESEKTVVYVDAGNGKVLGSEPAGKEGAVEDSLQSSVKVPNSVQLPSDR</sequence>
<evidence type="ECO:0000313" key="3">
    <source>
        <dbReference type="EMBL" id="KST67400.1"/>
    </source>
</evidence>
<reference evidence="3 4" key="1">
    <citation type="journal article" date="2015" name="Genome Announc.">
        <title>Draft Genome of the Euendolithic (true boring) Cyanobacterium Mastigocoleus testarum strain BC008.</title>
        <authorList>
            <person name="Guida B.S."/>
            <person name="Garcia-Pichel F."/>
        </authorList>
    </citation>
    <scope>NUCLEOTIDE SEQUENCE [LARGE SCALE GENOMIC DNA]</scope>
    <source>
        <strain evidence="3 4">BC008</strain>
    </source>
</reference>
<dbReference type="Proteomes" id="UP000053372">
    <property type="component" value="Unassembled WGS sequence"/>
</dbReference>
<dbReference type="InterPro" id="IPR025711">
    <property type="entry name" value="PepSY"/>
</dbReference>
<evidence type="ECO:0000313" key="4">
    <source>
        <dbReference type="Proteomes" id="UP000053372"/>
    </source>
</evidence>
<feature type="domain" description="PepSY" evidence="2">
    <location>
        <begin position="49"/>
        <end position="104"/>
    </location>
</feature>
<dbReference type="EMBL" id="LMTZ01000088">
    <property type="protein sequence ID" value="KST67400.1"/>
    <property type="molecule type" value="Genomic_DNA"/>
</dbReference>
<dbReference type="OrthoDB" id="572525at2"/>
<comment type="caution">
    <text evidence="3">The sequence shown here is derived from an EMBL/GenBank/DDBJ whole genome shotgun (WGS) entry which is preliminary data.</text>
</comment>
<evidence type="ECO:0000256" key="1">
    <source>
        <dbReference type="SAM" id="MobiDB-lite"/>
    </source>
</evidence>
<protein>
    <recommendedName>
        <fullName evidence="2">PepSY domain-containing protein</fullName>
    </recommendedName>
</protein>
<name>A0A0V7ZSB1_9CYAN</name>